<reference evidence="2" key="1">
    <citation type="submission" date="2016-10" db="EMBL/GenBank/DDBJ databases">
        <authorList>
            <person name="Varghese N."/>
            <person name="Submissions S."/>
        </authorList>
    </citation>
    <scope>NUCLEOTIDE SEQUENCE [LARGE SCALE GENOMIC DNA]</scope>
    <source>
        <strain evidence="2">DSM 17044</strain>
    </source>
</reference>
<dbReference type="OrthoDB" id="9801450at2"/>
<dbReference type="RefSeq" id="WP_075011487.1">
    <property type="nucleotide sequence ID" value="NZ_FOAP01000049.1"/>
</dbReference>
<dbReference type="InterPro" id="IPR008878">
    <property type="entry name" value="Transposase_IS66_Orf2"/>
</dbReference>
<gene>
    <name evidence="1" type="ORF">SAMN05444354_1492</name>
</gene>
<sequence length="113" mass="12593">MIPHGVEIFVGLEPIDLRWGFERLAGLVEERLGRVPRSGALFVFFGKRRTALKVLFYDGTGLCLFYKRLDSGCFQVPQGLEEGASSLVAEEHVLEELLDGLRVEAPRRGPGPH</sequence>
<dbReference type="PANTHER" id="PTHR36455">
    <property type="match status" value="1"/>
</dbReference>
<dbReference type="PANTHER" id="PTHR36455:SF1">
    <property type="entry name" value="BLR8292 PROTEIN"/>
    <property type="match status" value="1"/>
</dbReference>
<protein>
    <submittedName>
        <fullName evidence="1">Transposase</fullName>
    </submittedName>
</protein>
<name>A0A1H8G1H6_STIAU</name>
<dbReference type="Proteomes" id="UP000182719">
    <property type="component" value="Unassembled WGS sequence"/>
</dbReference>
<dbReference type="Pfam" id="PF05717">
    <property type="entry name" value="TnpB_IS66"/>
    <property type="match status" value="1"/>
</dbReference>
<evidence type="ECO:0000313" key="2">
    <source>
        <dbReference type="Proteomes" id="UP000182719"/>
    </source>
</evidence>
<evidence type="ECO:0000313" key="1">
    <source>
        <dbReference type="EMBL" id="SEN37951.1"/>
    </source>
</evidence>
<keyword evidence="2" id="KW-1185">Reference proteome</keyword>
<proteinExistence type="predicted"/>
<organism evidence="1 2">
    <name type="scientific">Stigmatella aurantiaca</name>
    <dbReference type="NCBI Taxonomy" id="41"/>
    <lineage>
        <taxon>Bacteria</taxon>
        <taxon>Pseudomonadati</taxon>
        <taxon>Myxococcota</taxon>
        <taxon>Myxococcia</taxon>
        <taxon>Myxococcales</taxon>
        <taxon>Cystobacterineae</taxon>
        <taxon>Archangiaceae</taxon>
        <taxon>Stigmatella</taxon>
    </lineage>
</organism>
<accession>A0A1H8G1H6</accession>
<dbReference type="NCBIfam" id="NF033819">
    <property type="entry name" value="IS66_TnpB"/>
    <property type="match status" value="1"/>
</dbReference>
<dbReference type="AlphaFoldDB" id="A0A1H8G1H6"/>
<dbReference type="EMBL" id="FOAP01000049">
    <property type="protein sequence ID" value="SEN37951.1"/>
    <property type="molecule type" value="Genomic_DNA"/>
</dbReference>